<name>A0A9P7VR86_9AGAR</name>
<evidence type="ECO:0000313" key="2">
    <source>
        <dbReference type="EMBL" id="KAG7445434.1"/>
    </source>
</evidence>
<sequence>MSLTPTDLPSPRIEKYGRYTLSSHIIPAPCPRLTPHVDQPVFVDRTKASQAVETIITGRREIIKYGTPNTHRLWNCVNRYVSDRVGRGLTFVFVPGNGIPKETYEPAVQHLISASPGLVDEVWMWESVFQGDSGVMNAGKLSGAYNWEDDTRDLMEFVKHYLPRKISRNPLPDDLSSIRLDEAEAVTRVRNGFSSRKIVLVGHSYGGCVSALAALQYPKLFHSLILVDPIIVPPRHFDSGAGKKLMTSFMKGSLLQQSTWMNWVVAEECLRQYRPYRSWDPAAFDRLIDYGLQENEGRGGSQVQLKTSSINATVLYADPITPSTVYSLLHQLDAGIQLNWVLPESGGIIGPSITQKMIGLRSVNSKSMKIPGTSHFIPQDRPKDFADAILLLIDNRGHAMARL</sequence>
<dbReference type="GeneID" id="66099608"/>
<dbReference type="InterPro" id="IPR050228">
    <property type="entry name" value="Carboxylesterase_BioH"/>
</dbReference>
<dbReference type="Pfam" id="PF00561">
    <property type="entry name" value="Abhydrolase_1"/>
    <property type="match status" value="1"/>
</dbReference>
<organism evidence="2 3">
    <name type="scientific">Guyanagaster necrorhizus</name>
    <dbReference type="NCBI Taxonomy" id="856835"/>
    <lineage>
        <taxon>Eukaryota</taxon>
        <taxon>Fungi</taxon>
        <taxon>Dikarya</taxon>
        <taxon>Basidiomycota</taxon>
        <taxon>Agaricomycotina</taxon>
        <taxon>Agaricomycetes</taxon>
        <taxon>Agaricomycetidae</taxon>
        <taxon>Agaricales</taxon>
        <taxon>Marasmiineae</taxon>
        <taxon>Physalacriaceae</taxon>
        <taxon>Guyanagaster</taxon>
    </lineage>
</organism>
<dbReference type="AlphaFoldDB" id="A0A9P7VR86"/>
<dbReference type="Proteomes" id="UP000812287">
    <property type="component" value="Unassembled WGS sequence"/>
</dbReference>
<proteinExistence type="predicted"/>
<reference evidence="2" key="1">
    <citation type="submission" date="2020-11" db="EMBL/GenBank/DDBJ databases">
        <title>Adaptations for nitrogen fixation in a non-lichenized fungal sporocarp promotes dispersal by wood-feeding termites.</title>
        <authorList>
            <consortium name="DOE Joint Genome Institute"/>
            <person name="Koch R.A."/>
            <person name="Yoon G."/>
            <person name="Arayal U."/>
            <person name="Lail K."/>
            <person name="Amirebrahimi M."/>
            <person name="Labutti K."/>
            <person name="Lipzen A."/>
            <person name="Riley R."/>
            <person name="Barry K."/>
            <person name="Henrissat B."/>
            <person name="Grigoriev I.V."/>
            <person name="Herr J.R."/>
            <person name="Aime M.C."/>
        </authorList>
    </citation>
    <scope>NUCLEOTIDE SEQUENCE</scope>
    <source>
        <strain evidence="2">MCA 3950</strain>
    </source>
</reference>
<evidence type="ECO:0000313" key="3">
    <source>
        <dbReference type="Proteomes" id="UP000812287"/>
    </source>
</evidence>
<dbReference type="Gene3D" id="3.40.50.1820">
    <property type="entry name" value="alpha/beta hydrolase"/>
    <property type="match status" value="1"/>
</dbReference>
<comment type="caution">
    <text evidence="2">The sequence shown here is derived from an EMBL/GenBank/DDBJ whole genome shotgun (WGS) entry which is preliminary data.</text>
</comment>
<evidence type="ECO:0000259" key="1">
    <source>
        <dbReference type="Pfam" id="PF00561"/>
    </source>
</evidence>
<dbReference type="InterPro" id="IPR029058">
    <property type="entry name" value="AB_hydrolase_fold"/>
</dbReference>
<dbReference type="SUPFAM" id="SSF53474">
    <property type="entry name" value="alpha/beta-Hydrolases"/>
    <property type="match status" value="1"/>
</dbReference>
<dbReference type="PANTHER" id="PTHR43194">
    <property type="entry name" value="HYDROLASE ALPHA/BETA FOLD FAMILY"/>
    <property type="match status" value="1"/>
</dbReference>
<dbReference type="RefSeq" id="XP_043038934.1">
    <property type="nucleotide sequence ID" value="XM_043177321.1"/>
</dbReference>
<keyword evidence="3" id="KW-1185">Reference proteome</keyword>
<accession>A0A9P7VR86</accession>
<dbReference type="EMBL" id="MU250537">
    <property type="protein sequence ID" value="KAG7445434.1"/>
    <property type="molecule type" value="Genomic_DNA"/>
</dbReference>
<dbReference type="PANTHER" id="PTHR43194:SF2">
    <property type="entry name" value="PEROXISOMAL MEMBRANE PROTEIN LPX1"/>
    <property type="match status" value="1"/>
</dbReference>
<dbReference type="InterPro" id="IPR000073">
    <property type="entry name" value="AB_hydrolase_1"/>
</dbReference>
<dbReference type="OrthoDB" id="94039at2759"/>
<feature type="domain" description="AB hydrolase-1" evidence="1">
    <location>
        <begin position="183"/>
        <end position="233"/>
    </location>
</feature>
<protein>
    <submittedName>
        <fullName evidence="2">Alpha/beta-hydrolase</fullName>
    </submittedName>
</protein>
<gene>
    <name evidence="2" type="ORF">BT62DRAFT_1007186</name>
</gene>